<dbReference type="Proteomes" id="UP000179807">
    <property type="component" value="Unassembled WGS sequence"/>
</dbReference>
<proteinExistence type="predicted"/>
<evidence type="ECO:0000313" key="3">
    <source>
        <dbReference type="EMBL" id="OHT04939.1"/>
    </source>
</evidence>
<sequence>MSRKSPPHSPDNVSMQASSIAFSIDLGDTQIDPNVVRQRENRIVYFSDQITEQQRYYDIAASELAIQQKINQNKNNDLKTRKNDLDFRKKNIELLQQQLKEADTEHESILAKKKTLMSQINRIHQTIKTTFERIDRHVKRHSTEIYSDSDSYEEEDQNMDELEAKATEKYNLMQKIKQLKRKVVKARAEQTKSDVSKIMLKVQKCELNNTIIELNAKLESLKQKFNECDQRIQVANDKKSVYINPLTYDQEMTTQAEQLADEAERSLNRSRLEFSSVEAQMEYLNFKALRTNNKQRAAQIKVRRAKLERSIKRRDIRLKHGKFNTPSPTKMNTSFMAADRRNRSASPVRYGQSDKMSTCSRRSRARSRIERRQIRIEIEANTLDELEITNEQYRQQKEDEYREKIAKINELNREIADHAILKDMVCEGISRNEEAKWLEEKLRHEIEEIKENRETSFKKCQDIMHDRTNIKKNEELIQRKRKIERRQTQINAKRTRVEEMRKRVDYLEERHQKQAEKVQEIDQKIANIGKQIEKNVAMIKNEIDHMLSGVDLLN</sequence>
<feature type="coiled-coil region" evidence="1">
    <location>
        <begin position="376"/>
        <end position="524"/>
    </location>
</feature>
<reference evidence="3" key="1">
    <citation type="submission" date="2016-10" db="EMBL/GenBank/DDBJ databases">
        <authorList>
            <person name="Benchimol M."/>
            <person name="Almeida L.G."/>
            <person name="Vasconcelos A.T."/>
            <person name="Perreira-Neves A."/>
            <person name="Rosa I.A."/>
            <person name="Tasca T."/>
            <person name="Bogo M.R."/>
            <person name="de Souza W."/>
        </authorList>
    </citation>
    <scope>NUCLEOTIDE SEQUENCE [LARGE SCALE GENOMIC DNA]</scope>
    <source>
        <strain evidence="3">K</strain>
    </source>
</reference>
<protein>
    <submittedName>
        <fullName evidence="3">Uncharacterized protein</fullName>
    </submittedName>
</protein>
<organism evidence="3 4">
    <name type="scientific">Tritrichomonas foetus</name>
    <dbReference type="NCBI Taxonomy" id="1144522"/>
    <lineage>
        <taxon>Eukaryota</taxon>
        <taxon>Metamonada</taxon>
        <taxon>Parabasalia</taxon>
        <taxon>Tritrichomonadida</taxon>
        <taxon>Tritrichomonadidae</taxon>
        <taxon>Tritrichomonas</taxon>
    </lineage>
</organism>
<dbReference type="AlphaFoldDB" id="A0A1J4K128"/>
<dbReference type="RefSeq" id="XP_068358075.1">
    <property type="nucleotide sequence ID" value="XM_068505548.1"/>
</dbReference>
<evidence type="ECO:0000256" key="2">
    <source>
        <dbReference type="SAM" id="MobiDB-lite"/>
    </source>
</evidence>
<name>A0A1J4K128_9EUKA</name>
<dbReference type="GeneID" id="94840252"/>
<feature type="coiled-coil region" evidence="1">
    <location>
        <begin position="152"/>
        <end position="280"/>
    </location>
</feature>
<evidence type="ECO:0000313" key="4">
    <source>
        <dbReference type="Proteomes" id="UP000179807"/>
    </source>
</evidence>
<keyword evidence="1" id="KW-0175">Coiled coil</keyword>
<comment type="caution">
    <text evidence="3">The sequence shown here is derived from an EMBL/GenBank/DDBJ whole genome shotgun (WGS) entry which is preliminary data.</text>
</comment>
<evidence type="ECO:0000256" key="1">
    <source>
        <dbReference type="SAM" id="Coils"/>
    </source>
</evidence>
<feature type="region of interest" description="Disordered" evidence="2">
    <location>
        <begin position="340"/>
        <end position="365"/>
    </location>
</feature>
<dbReference type="VEuPathDB" id="TrichDB:TRFO_27441"/>
<accession>A0A1J4K128</accession>
<dbReference type="EMBL" id="MLAK01000775">
    <property type="protein sequence ID" value="OHT04939.1"/>
    <property type="molecule type" value="Genomic_DNA"/>
</dbReference>
<feature type="coiled-coil region" evidence="1">
    <location>
        <begin position="85"/>
        <end position="112"/>
    </location>
</feature>
<keyword evidence="4" id="KW-1185">Reference proteome</keyword>
<gene>
    <name evidence="3" type="ORF">TRFO_27441</name>
</gene>